<keyword evidence="1 7" id="KW-0575">Peroxidase</keyword>
<accession>A0ABR3FJI3</accession>
<protein>
    <recommendedName>
        <fullName evidence="7">Peroxidase</fullName>
        <ecNumber evidence="7">1.11.1.-</ecNumber>
    </recommendedName>
</protein>
<dbReference type="Pfam" id="PF00141">
    <property type="entry name" value="peroxidase"/>
    <property type="match status" value="1"/>
</dbReference>
<dbReference type="EC" id="1.11.1.-" evidence="7"/>
<keyword evidence="10" id="KW-1185">Reference proteome</keyword>
<dbReference type="EMBL" id="JBAHYK010000294">
    <property type="protein sequence ID" value="KAL0575542.1"/>
    <property type="molecule type" value="Genomic_DNA"/>
</dbReference>
<comment type="caution">
    <text evidence="9">The sequence shown here is derived from an EMBL/GenBank/DDBJ whole genome shotgun (WGS) entry which is preliminary data.</text>
</comment>
<evidence type="ECO:0000256" key="1">
    <source>
        <dbReference type="ARBA" id="ARBA00022559"/>
    </source>
</evidence>
<evidence type="ECO:0000256" key="5">
    <source>
        <dbReference type="ARBA" id="ARBA00023004"/>
    </source>
</evidence>
<comment type="similarity">
    <text evidence="6">Belongs to the peroxidase family.</text>
</comment>
<proteinExistence type="inferred from homology"/>
<dbReference type="PROSITE" id="PS50873">
    <property type="entry name" value="PEROXIDASE_4"/>
    <property type="match status" value="1"/>
</dbReference>
<keyword evidence="3" id="KW-0479">Metal-binding</keyword>
<evidence type="ECO:0000256" key="6">
    <source>
        <dbReference type="RuleBase" id="RU004241"/>
    </source>
</evidence>
<evidence type="ECO:0000259" key="8">
    <source>
        <dbReference type="PROSITE" id="PS50873"/>
    </source>
</evidence>
<keyword evidence="4 7" id="KW-0560">Oxidoreductase</keyword>
<dbReference type="SUPFAM" id="SSF48113">
    <property type="entry name" value="Heme-dependent peroxidases"/>
    <property type="match status" value="1"/>
</dbReference>
<feature type="chain" id="PRO_5044974633" description="Peroxidase" evidence="7">
    <location>
        <begin position="20"/>
        <end position="527"/>
    </location>
</feature>
<feature type="domain" description="Plant heme peroxidase family profile" evidence="8">
    <location>
        <begin position="115"/>
        <end position="306"/>
    </location>
</feature>
<evidence type="ECO:0000256" key="4">
    <source>
        <dbReference type="ARBA" id="ARBA00023002"/>
    </source>
</evidence>
<keyword evidence="7" id="KW-0732">Signal</keyword>
<evidence type="ECO:0000313" key="9">
    <source>
        <dbReference type="EMBL" id="KAL0575542.1"/>
    </source>
</evidence>
<dbReference type="Gene3D" id="1.10.520.10">
    <property type="match status" value="1"/>
</dbReference>
<evidence type="ECO:0000313" key="10">
    <source>
        <dbReference type="Proteomes" id="UP001465976"/>
    </source>
</evidence>
<dbReference type="PANTHER" id="PTHR31356">
    <property type="entry name" value="THYLAKOID LUMENAL 29 KDA PROTEIN, CHLOROPLASTIC-RELATED"/>
    <property type="match status" value="1"/>
</dbReference>
<sequence>MHLLSHFLPWMSLTGGLLAQGKMFHWPSPEMDWIDAVIYEQPFFERLTGNCAARDNTTVAAQWIRMAFHDMSTHNVEDGTGGLDASVIFEFDCDENVGLNRSIGDFLGFSAPFFSLADIIAAGLVVGSVSCGGPTVPYRAGRIDATSAGPLGVPQPQEDLQLLTERFEKAGFTQSEMIVLTACGHAFGGVTQQDFPEVLKDSSFLFFNNKTKLFDNGVVTQYLDGSTQNPLVIGVNETMNSDRRIFESDGNSTMQSLSSMDSFTTTCATLFERMINTVPSSVTLTDVIDPFDFKVGTARLSVSNVSDTLVMTTKLRLLDPKENANRQVNLVWVDRDGSSSCGESCSSPAWNSSKIGTTLLTRGHGKTAVEYEFLVDNIDPKKPIGKFWFEIDEKDGSPKTELKNDDGSGYVITEHNVLYDVTRSRVTFDNAQRNFTSLFVIAVKDEYANDAQVRLQTFNPFALPFRTAVLEAAPDPQFPKTAGYSFFSVSPEPLTSSFDIYYGDVAPGNLRQKFGLVFEAKNVTILR</sequence>
<keyword evidence="2" id="KW-0349">Heme</keyword>
<dbReference type="InterPro" id="IPR002016">
    <property type="entry name" value="Haem_peroxidase"/>
</dbReference>
<gene>
    <name evidence="9" type="ORF">V5O48_006416</name>
</gene>
<organism evidence="9 10">
    <name type="scientific">Marasmius crinis-equi</name>
    <dbReference type="NCBI Taxonomy" id="585013"/>
    <lineage>
        <taxon>Eukaryota</taxon>
        <taxon>Fungi</taxon>
        <taxon>Dikarya</taxon>
        <taxon>Basidiomycota</taxon>
        <taxon>Agaricomycotina</taxon>
        <taxon>Agaricomycetes</taxon>
        <taxon>Agaricomycetidae</taxon>
        <taxon>Agaricales</taxon>
        <taxon>Marasmiineae</taxon>
        <taxon>Marasmiaceae</taxon>
        <taxon>Marasmius</taxon>
    </lineage>
</organism>
<dbReference type="InterPro" id="IPR044831">
    <property type="entry name" value="Ccp1-like"/>
</dbReference>
<dbReference type="Proteomes" id="UP001465976">
    <property type="component" value="Unassembled WGS sequence"/>
</dbReference>
<evidence type="ECO:0000256" key="3">
    <source>
        <dbReference type="ARBA" id="ARBA00022723"/>
    </source>
</evidence>
<keyword evidence="5" id="KW-0408">Iron</keyword>
<feature type="signal peptide" evidence="7">
    <location>
        <begin position="1"/>
        <end position="19"/>
    </location>
</feature>
<evidence type="ECO:0000256" key="7">
    <source>
        <dbReference type="RuleBase" id="RU363051"/>
    </source>
</evidence>
<dbReference type="PANTHER" id="PTHR31356:SF53">
    <property type="entry name" value="HEME PEROXIDASE"/>
    <property type="match status" value="1"/>
</dbReference>
<name>A0ABR3FJI3_9AGAR</name>
<reference evidence="9 10" key="1">
    <citation type="submission" date="2024-02" db="EMBL/GenBank/DDBJ databases">
        <title>A draft genome for the cacao thread blight pathogen Marasmius crinis-equi.</title>
        <authorList>
            <person name="Cohen S.P."/>
            <person name="Baruah I.K."/>
            <person name="Amoako-Attah I."/>
            <person name="Bukari Y."/>
            <person name="Meinhardt L.W."/>
            <person name="Bailey B.A."/>
        </authorList>
    </citation>
    <scope>NUCLEOTIDE SEQUENCE [LARGE SCALE GENOMIC DNA]</scope>
    <source>
        <strain evidence="9 10">GH-76</strain>
    </source>
</reference>
<dbReference type="InterPro" id="IPR010255">
    <property type="entry name" value="Haem_peroxidase_sf"/>
</dbReference>
<evidence type="ECO:0000256" key="2">
    <source>
        <dbReference type="ARBA" id="ARBA00022617"/>
    </source>
</evidence>